<feature type="domain" description="Histidine kinase" evidence="6">
    <location>
        <begin position="1"/>
        <end position="107"/>
    </location>
</feature>
<evidence type="ECO:0000256" key="3">
    <source>
        <dbReference type="ARBA" id="ARBA00022679"/>
    </source>
</evidence>
<dbReference type="PROSITE" id="PS50109">
    <property type="entry name" value="HIS_KIN"/>
    <property type="match status" value="1"/>
</dbReference>
<keyword evidence="5" id="KW-0902">Two-component regulatory system</keyword>
<evidence type="ECO:0000313" key="8">
    <source>
        <dbReference type="Proteomes" id="UP001321486"/>
    </source>
</evidence>
<dbReference type="Proteomes" id="UP001321486">
    <property type="component" value="Chromosome"/>
</dbReference>
<accession>A0ABM8GSL1</accession>
<dbReference type="InterPro" id="IPR003594">
    <property type="entry name" value="HATPase_dom"/>
</dbReference>
<sequence>MRRILRNLLGNAIEHGEGRPIGVVIDSNASAVAIAVDDEGAGMTAQDAERVFDRFWRADPSRKRTIGGTGLGLSISREDAALHGGHLEVWSSPGVGTRFVVTLPRRRGATITSSPIPVDQREGGDE</sequence>
<dbReference type="SMART" id="SM00387">
    <property type="entry name" value="HATPase_c"/>
    <property type="match status" value="1"/>
</dbReference>
<keyword evidence="4" id="KW-0418">Kinase</keyword>
<dbReference type="PRINTS" id="PR00344">
    <property type="entry name" value="BCTRLSENSOR"/>
</dbReference>
<dbReference type="InterPro" id="IPR036890">
    <property type="entry name" value="HATPase_C_sf"/>
</dbReference>
<keyword evidence="8" id="KW-1185">Reference proteome</keyword>
<evidence type="ECO:0000313" key="7">
    <source>
        <dbReference type="EMBL" id="BDZ51469.1"/>
    </source>
</evidence>
<evidence type="ECO:0000256" key="1">
    <source>
        <dbReference type="ARBA" id="ARBA00000085"/>
    </source>
</evidence>
<evidence type="ECO:0000256" key="4">
    <source>
        <dbReference type="ARBA" id="ARBA00022777"/>
    </source>
</evidence>
<dbReference type="EMBL" id="AP027732">
    <property type="protein sequence ID" value="BDZ51469.1"/>
    <property type="molecule type" value="Genomic_DNA"/>
</dbReference>
<dbReference type="InterPro" id="IPR050736">
    <property type="entry name" value="Sensor_HK_Regulatory"/>
</dbReference>
<dbReference type="RefSeq" id="WP_286344232.1">
    <property type="nucleotide sequence ID" value="NZ_AP027732.1"/>
</dbReference>
<dbReference type="PANTHER" id="PTHR43711:SF1">
    <property type="entry name" value="HISTIDINE KINASE 1"/>
    <property type="match status" value="1"/>
</dbReference>
<gene>
    <name evidence="7" type="ORF">GCM10025867_37100</name>
</gene>
<evidence type="ECO:0000256" key="2">
    <source>
        <dbReference type="ARBA" id="ARBA00012438"/>
    </source>
</evidence>
<name>A0ABM8GSL1_9MICO</name>
<dbReference type="Pfam" id="PF02518">
    <property type="entry name" value="HATPase_c"/>
    <property type="match status" value="1"/>
</dbReference>
<evidence type="ECO:0000256" key="5">
    <source>
        <dbReference type="ARBA" id="ARBA00023012"/>
    </source>
</evidence>
<evidence type="ECO:0000259" key="6">
    <source>
        <dbReference type="PROSITE" id="PS50109"/>
    </source>
</evidence>
<protein>
    <recommendedName>
        <fullName evidence="2">histidine kinase</fullName>
        <ecNumber evidence="2">2.7.13.3</ecNumber>
    </recommendedName>
</protein>
<dbReference type="InterPro" id="IPR004358">
    <property type="entry name" value="Sig_transdc_His_kin-like_C"/>
</dbReference>
<comment type="catalytic activity">
    <reaction evidence="1">
        <text>ATP + protein L-histidine = ADP + protein N-phospho-L-histidine.</text>
        <dbReference type="EC" id="2.7.13.3"/>
    </reaction>
</comment>
<organism evidence="7 8">
    <name type="scientific">Frondihabitans sucicola</name>
    <dbReference type="NCBI Taxonomy" id="1268041"/>
    <lineage>
        <taxon>Bacteria</taxon>
        <taxon>Bacillati</taxon>
        <taxon>Actinomycetota</taxon>
        <taxon>Actinomycetes</taxon>
        <taxon>Micrococcales</taxon>
        <taxon>Microbacteriaceae</taxon>
        <taxon>Frondihabitans</taxon>
    </lineage>
</organism>
<keyword evidence="3" id="KW-0808">Transferase</keyword>
<dbReference type="CDD" id="cd00075">
    <property type="entry name" value="HATPase"/>
    <property type="match status" value="1"/>
</dbReference>
<dbReference type="Gene3D" id="3.30.565.10">
    <property type="entry name" value="Histidine kinase-like ATPase, C-terminal domain"/>
    <property type="match status" value="1"/>
</dbReference>
<reference evidence="8" key="1">
    <citation type="journal article" date="2019" name="Int. J. Syst. Evol. Microbiol.">
        <title>The Global Catalogue of Microorganisms (GCM) 10K type strain sequencing project: providing services to taxonomists for standard genome sequencing and annotation.</title>
        <authorList>
            <consortium name="The Broad Institute Genomics Platform"/>
            <consortium name="The Broad Institute Genome Sequencing Center for Infectious Disease"/>
            <person name="Wu L."/>
            <person name="Ma J."/>
        </authorList>
    </citation>
    <scope>NUCLEOTIDE SEQUENCE [LARGE SCALE GENOMIC DNA]</scope>
    <source>
        <strain evidence="8">NBRC 108728</strain>
    </source>
</reference>
<dbReference type="SUPFAM" id="SSF55874">
    <property type="entry name" value="ATPase domain of HSP90 chaperone/DNA topoisomerase II/histidine kinase"/>
    <property type="match status" value="1"/>
</dbReference>
<dbReference type="EC" id="2.7.13.3" evidence="2"/>
<proteinExistence type="predicted"/>
<dbReference type="InterPro" id="IPR005467">
    <property type="entry name" value="His_kinase_dom"/>
</dbReference>
<dbReference type="PANTHER" id="PTHR43711">
    <property type="entry name" value="TWO-COMPONENT HISTIDINE KINASE"/>
    <property type="match status" value="1"/>
</dbReference>